<gene>
    <name evidence="1" type="ORF">KSP40_PGU013479</name>
</gene>
<dbReference type="EMBL" id="JBBWWR010000018">
    <property type="protein sequence ID" value="KAK8943762.1"/>
    <property type="molecule type" value="Genomic_DNA"/>
</dbReference>
<reference evidence="1 2" key="1">
    <citation type="journal article" date="2022" name="Nat. Plants">
        <title>Genomes of leafy and leafless Platanthera orchids illuminate the evolution of mycoheterotrophy.</title>
        <authorList>
            <person name="Li M.H."/>
            <person name="Liu K.W."/>
            <person name="Li Z."/>
            <person name="Lu H.C."/>
            <person name="Ye Q.L."/>
            <person name="Zhang D."/>
            <person name="Wang J.Y."/>
            <person name="Li Y.F."/>
            <person name="Zhong Z.M."/>
            <person name="Liu X."/>
            <person name="Yu X."/>
            <person name="Liu D.K."/>
            <person name="Tu X.D."/>
            <person name="Liu B."/>
            <person name="Hao Y."/>
            <person name="Liao X.Y."/>
            <person name="Jiang Y.T."/>
            <person name="Sun W.H."/>
            <person name="Chen J."/>
            <person name="Chen Y.Q."/>
            <person name="Ai Y."/>
            <person name="Zhai J.W."/>
            <person name="Wu S.S."/>
            <person name="Zhou Z."/>
            <person name="Hsiao Y.Y."/>
            <person name="Wu W.L."/>
            <person name="Chen Y.Y."/>
            <person name="Lin Y.F."/>
            <person name="Hsu J.L."/>
            <person name="Li C.Y."/>
            <person name="Wang Z.W."/>
            <person name="Zhao X."/>
            <person name="Zhong W.Y."/>
            <person name="Ma X.K."/>
            <person name="Ma L."/>
            <person name="Huang J."/>
            <person name="Chen G.Z."/>
            <person name="Huang M.Z."/>
            <person name="Huang L."/>
            <person name="Peng D.H."/>
            <person name="Luo Y.B."/>
            <person name="Zou S.Q."/>
            <person name="Chen S.P."/>
            <person name="Lan S."/>
            <person name="Tsai W.C."/>
            <person name="Van de Peer Y."/>
            <person name="Liu Z.J."/>
        </authorList>
    </citation>
    <scope>NUCLEOTIDE SEQUENCE [LARGE SCALE GENOMIC DNA]</scope>
    <source>
        <strain evidence="1">Lor288</strain>
    </source>
</reference>
<protein>
    <submittedName>
        <fullName evidence="1">Uncharacterized protein</fullName>
    </submittedName>
</protein>
<keyword evidence="2" id="KW-1185">Reference proteome</keyword>
<name>A0ABR2LKS9_9ASPA</name>
<accession>A0ABR2LKS9</accession>
<proteinExistence type="predicted"/>
<evidence type="ECO:0000313" key="2">
    <source>
        <dbReference type="Proteomes" id="UP001412067"/>
    </source>
</evidence>
<evidence type="ECO:0000313" key="1">
    <source>
        <dbReference type="EMBL" id="KAK8943762.1"/>
    </source>
</evidence>
<organism evidence="1 2">
    <name type="scientific">Platanthera guangdongensis</name>
    <dbReference type="NCBI Taxonomy" id="2320717"/>
    <lineage>
        <taxon>Eukaryota</taxon>
        <taxon>Viridiplantae</taxon>
        <taxon>Streptophyta</taxon>
        <taxon>Embryophyta</taxon>
        <taxon>Tracheophyta</taxon>
        <taxon>Spermatophyta</taxon>
        <taxon>Magnoliopsida</taxon>
        <taxon>Liliopsida</taxon>
        <taxon>Asparagales</taxon>
        <taxon>Orchidaceae</taxon>
        <taxon>Orchidoideae</taxon>
        <taxon>Orchideae</taxon>
        <taxon>Orchidinae</taxon>
        <taxon>Platanthera</taxon>
    </lineage>
</organism>
<comment type="caution">
    <text evidence="1">The sequence shown here is derived from an EMBL/GenBank/DDBJ whole genome shotgun (WGS) entry which is preliminary data.</text>
</comment>
<dbReference type="Proteomes" id="UP001412067">
    <property type="component" value="Unassembled WGS sequence"/>
</dbReference>
<sequence length="117" mass="12656">MGRSWALLQRLKPTNSSKYTSRCRKPRCRNCHDHPVTKATAKVKGSRKHNAYEVPDFFLKSDCGPYDEAYASDDGNEDDAGVRVATEAAVGNNIFCLGGSGGGDGEGEDGRWKMGVG</sequence>